<sequence>MNRFQPWQLRPGTGFDEQIDLVGYRVAGTDEEIGTVAEVVDSSGDVTIVIDTGAWVVGQRILLPPGTVESIDHDARSIAVDRTATEIRDAPPYEVETGRSQEYRDRLTHYYCDLYRDLDSPESGPRLRHGRPFPGTDPH</sequence>
<gene>
    <name evidence="3" type="ORF">FB561_5754</name>
</gene>
<dbReference type="RefSeq" id="WP_145812009.1">
    <property type="nucleotide sequence ID" value="NZ_VIVK01000001.1"/>
</dbReference>
<dbReference type="GO" id="GO:0030077">
    <property type="term" value="C:plasma membrane light-harvesting complex"/>
    <property type="evidence" value="ECO:0007669"/>
    <property type="project" value="InterPro"/>
</dbReference>
<evidence type="ECO:0000259" key="2">
    <source>
        <dbReference type="Pfam" id="PF05239"/>
    </source>
</evidence>
<comment type="caution">
    <text evidence="3">The sequence shown here is derived from an EMBL/GenBank/DDBJ whole genome shotgun (WGS) entry which is preliminary data.</text>
</comment>
<name>A0A561C096_9ACTN</name>
<dbReference type="EMBL" id="VIVK01000001">
    <property type="protein sequence ID" value="TWD84561.1"/>
    <property type="molecule type" value="Genomic_DNA"/>
</dbReference>
<dbReference type="Pfam" id="PF05239">
    <property type="entry name" value="PRC"/>
    <property type="match status" value="1"/>
</dbReference>
<proteinExistence type="predicted"/>
<evidence type="ECO:0000313" key="4">
    <source>
        <dbReference type="Proteomes" id="UP000318380"/>
    </source>
</evidence>
<organism evidence="3 4">
    <name type="scientific">Kribbella amoyensis</name>
    <dbReference type="NCBI Taxonomy" id="996641"/>
    <lineage>
        <taxon>Bacteria</taxon>
        <taxon>Bacillati</taxon>
        <taxon>Actinomycetota</taxon>
        <taxon>Actinomycetes</taxon>
        <taxon>Propionibacteriales</taxon>
        <taxon>Kribbellaceae</taxon>
        <taxon>Kribbella</taxon>
    </lineage>
</organism>
<dbReference type="SUPFAM" id="SSF50346">
    <property type="entry name" value="PRC-barrel domain"/>
    <property type="match status" value="1"/>
</dbReference>
<dbReference type="InterPro" id="IPR011033">
    <property type="entry name" value="PRC_barrel-like_sf"/>
</dbReference>
<reference evidence="3 4" key="1">
    <citation type="submission" date="2019-06" db="EMBL/GenBank/DDBJ databases">
        <title>Sequencing the genomes of 1000 actinobacteria strains.</title>
        <authorList>
            <person name="Klenk H.-P."/>
        </authorList>
    </citation>
    <scope>NUCLEOTIDE SEQUENCE [LARGE SCALE GENOMIC DNA]</scope>
    <source>
        <strain evidence="3 4">DSM 24683</strain>
    </source>
</reference>
<evidence type="ECO:0000313" key="3">
    <source>
        <dbReference type="EMBL" id="TWD84561.1"/>
    </source>
</evidence>
<dbReference type="InterPro" id="IPR027275">
    <property type="entry name" value="PRC-brl_dom"/>
</dbReference>
<feature type="domain" description="PRC-barrel" evidence="2">
    <location>
        <begin position="20"/>
        <end position="84"/>
    </location>
</feature>
<keyword evidence="4" id="KW-1185">Reference proteome</keyword>
<dbReference type="GO" id="GO:0019684">
    <property type="term" value="P:photosynthesis, light reaction"/>
    <property type="evidence" value="ECO:0007669"/>
    <property type="project" value="InterPro"/>
</dbReference>
<dbReference type="Gene3D" id="3.90.50.10">
    <property type="entry name" value="Photosynthetic Reaction Center, subunit H, domain 2"/>
    <property type="match status" value="1"/>
</dbReference>
<protein>
    <recommendedName>
        <fullName evidence="2">PRC-barrel domain-containing protein</fullName>
    </recommendedName>
</protein>
<accession>A0A561C096</accession>
<dbReference type="Proteomes" id="UP000318380">
    <property type="component" value="Unassembled WGS sequence"/>
</dbReference>
<dbReference type="OrthoDB" id="510842at2"/>
<dbReference type="InterPro" id="IPR014747">
    <property type="entry name" value="Bac_photo_RC_H_C"/>
</dbReference>
<evidence type="ECO:0000256" key="1">
    <source>
        <dbReference type="SAM" id="MobiDB-lite"/>
    </source>
</evidence>
<dbReference type="AlphaFoldDB" id="A0A561C096"/>
<feature type="region of interest" description="Disordered" evidence="1">
    <location>
        <begin position="120"/>
        <end position="139"/>
    </location>
</feature>